<reference evidence="2 3" key="1">
    <citation type="submission" date="2019-11" db="EMBL/GenBank/DDBJ databases">
        <title>Pseudodesulfovibrio alkaliphilus, sp. nov., an alkaliphilic sulfate-reducing bacteria from mud volcano of Taman peninsula, Russia.</title>
        <authorList>
            <person name="Frolova A."/>
            <person name="Merkel A.Y."/>
            <person name="Slobodkin A.I."/>
        </authorList>
    </citation>
    <scope>NUCLEOTIDE SEQUENCE [LARGE SCALE GENOMIC DNA]</scope>
    <source>
        <strain evidence="2 3">F-1</strain>
    </source>
</reference>
<dbReference type="Proteomes" id="UP000461162">
    <property type="component" value="Unassembled WGS sequence"/>
</dbReference>
<comment type="caution">
    <text evidence="2">The sequence shown here is derived from an EMBL/GenBank/DDBJ whole genome shotgun (WGS) entry which is preliminary data.</text>
</comment>
<proteinExistence type="predicted"/>
<organism evidence="2 3">
    <name type="scientific">Pseudodesulfovibrio alkaliphilus</name>
    <dbReference type="NCBI Taxonomy" id="2661613"/>
    <lineage>
        <taxon>Bacteria</taxon>
        <taxon>Pseudomonadati</taxon>
        <taxon>Thermodesulfobacteriota</taxon>
        <taxon>Desulfovibrionia</taxon>
        <taxon>Desulfovibrionales</taxon>
        <taxon>Desulfovibrionaceae</taxon>
    </lineage>
</organism>
<protein>
    <submittedName>
        <fullName evidence="2">Uncharacterized protein</fullName>
    </submittedName>
</protein>
<accession>A0A7K1KJM6</accession>
<sequence length="115" mass="12349">MDKTIPYLDEDGTLVIPFACADHGYKYWKQEGRPLAGILTELGVDEAVWDDYTHVPYPGTAAARGASDAGAPQQMIADNADAEGFGDETDDPEDGLDDEQPLPSEADLAHPARMA</sequence>
<keyword evidence="3" id="KW-1185">Reference proteome</keyword>
<dbReference type="RefSeq" id="WP_155931753.1">
    <property type="nucleotide sequence ID" value="NZ_WODC01000001.1"/>
</dbReference>
<dbReference type="EMBL" id="WODC01000001">
    <property type="protein sequence ID" value="MUM76278.1"/>
    <property type="molecule type" value="Genomic_DNA"/>
</dbReference>
<feature type="region of interest" description="Disordered" evidence="1">
    <location>
        <begin position="61"/>
        <end position="115"/>
    </location>
</feature>
<gene>
    <name evidence="2" type="ORF">GKC30_01370</name>
</gene>
<evidence type="ECO:0000313" key="2">
    <source>
        <dbReference type="EMBL" id="MUM76278.1"/>
    </source>
</evidence>
<name>A0A7K1KJM6_9BACT</name>
<dbReference type="AlphaFoldDB" id="A0A7K1KJM6"/>
<evidence type="ECO:0000313" key="3">
    <source>
        <dbReference type="Proteomes" id="UP000461162"/>
    </source>
</evidence>
<evidence type="ECO:0000256" key="1">
    <source>
        <dbReference type="SAM" id="MobiDB-lite"/>
    </source>
</evidence>
<feature type="compositionally biased region" description="Acidic residues" evidence="1">
    <location>
        <begin position="80"/>
        <end position="100"/>
    </location>
</feature>
<feature type="compositionally biased region" description="Low complexity" evidence="1">
    <location>
        <begin position="61"/>
        <end position="71"/>
    </location>
</feature>